<dbReference type="Proteomes" id="UP000245699">
    <property type="component" value="Unassembled WGS sequence"/>
</dbReference>
<gene>
    <name evidence="1" type="ORF">BB559_007052</name>
</gene>
<dbReference type="AlphaFoldDB" id="A0A2T9XZA6"/>
<evidence type="ECO:0000313" key="1">
    <source>
        <dbReference type="EMBL" id="PVU85400.1"/>
    </source>
</evidence>
<evidence type="ECO:0000313" key="2">
    <source>
        <dbReference type="Proteomes" id="UP000245699"/>
    </source>
</evidence>
<sequence>MKLKRVLVRHFLDNTKEKSIKITSNDGGKYSVAIDLKESKDWQEDFTLICKIIKNEFTFNINQRNKHVTLSFATEEEILKFLETTESNPEI</sequence>
<keyword evidence="2" id="KW-1185">Reference proteome</keyword>
<accession>A0A2T9XZA6</accession>
<proteinExistence type="predicted"/>
<reference evidence="1 2" key="1">
    <citation type="journal article" date="2018" name="MBio">
        <title>Comparative Genomics Reveals the Core Gene Toolbox for the Fungus-Insect Symbiosis.</title>
        <authorList>
            <person name="Wang Y."/>
            <person name="Stata M."/>
            <person name="Wang W."/>
            <person name="Stajich J.E."/>
            <person name="White M.M."/>
            <person name="Moncalvo J.M."/>
        </authorList>
    </citation>
    <scope>NUCLEOTIDE SEQUENCE [LARGE SCALE GENOMIC DNA]</scope>
    <source>
        <strain evidence="1 2">AUS-77-4</strain>
    </source>
</reference>
<protein>
    <submittedName>
        <fullName evidence="1">Uncharacterized protein</fullName>
    </submittedName>
</protein>
<feature type="non-terminal residue" evidence="1">
    <location>
        <position position="91"/>
    </location>
</feature>
<name>A0A2T9XZA6_9FUNG</name>
<comment type="caution">
    <text evidence="1">The sequence shown here is derived from an EMBL/GenBank/DDBJ whole genome shotgun (WGS) entry which is preliminary data.</text>
</comment>
<organism evidence="1 2">
    <name type="scientific">Furculomyces boomerangus</name>
    <dbReference type="NCBI Taxonomy" id="61424"/>
    <lineage>
        <taxon>Eukaryota</taxon>
        <taxon>Fungi</taxon>
        <taxon>Fungi incertae sedis</taxon>
        <taxon>Zoopagomycota</taxon>
        <taxon>Kickxellomycotina</taxon>
        <taxon>Harpellomycetes</taxon>
        <taxon>Harpellales</taxon>
        <taxon>Harpellaceae</taxon>
        <taxon>Furculomyces</taxon>
    </lineage>
</organism>
<dbReference type="EMBL" id="MBFT01001090">
    <property type="protein sequence ID" value="PVU85400.1"/>
    <property type="molecule type" value="Genomic_DNA"/>
</dbReference>